<dbReference type="AlphaFoldDB" id="A0A942V097"/>
<dbReference type="InterPro" id="IPR002871">
    <property type="entry name" value="NIF_FeS_clus_asmbl_NifU_N"/>
</dbReference>
<accession>A0A942V097</accession>
<organism evidence="2 3">
    <name type="scientific">Anaeromonas frigoriresistens</name>
    <dbReference type="NCBI Taxonomy" id="2683708"/>
    <lineage>
        <taxon>Bacteria</taxon>
        <taxon>Bacillati</taxon>
        <taxon>Bacillota</taxon>
        <taxon>Tissierellia</taxon>
        <taxon>Tissierellales</taxon>
        <taxon>Thermohalobacteraceae</taxon>
        <taxon>Anaeromonas</taxon>
    </lineage>
</organism>
<gene>
    <name evidence="2" type="primary">nifU</name>
    <name evidence="2" type="ORF">GOQ27_16345</name>
</gene>
<dbReference type="Pfam" id="PF01592">
    <property type="entry name" value="NifU_N"/>
    <property type="match status" value="1"/>
</dbReference>
<protein>
    <submittedName>
        <fullName evidence="2">Fe-S cluster assembly scaffold protein NifU</fullName>
    </submittedName>
</protein>
<dbReference type="GO" id="GO:0016226">
    <property type="term" value="P:iron-sulfur cluster assembly"/>
    <property type="evidence" value="ECO:0007669"/>
    <property type="project" value="InterPro"/>
</dbReference>
<reference evidence="2" key="1">
    <citation type="submission" date="2019-12" db="EMBL/GenBank/DDBJ databases">
        <title>Clostridiaceae gen. nov. sp. nov., isolated from sediment in Xinjiang, China.</title>
        <authorList>
            <person name="Zhang R."/>
        </authorList>
    </citation>
    <scope>NUCLEOTIDE SEQUENCE</scope>
    <source>
        <strain evidence="2">D2Q-11</strain>
    </source>
</reference>
<dbReference type="CDD" id="cd06664">
    <property type="entry name" value="IscU_like"/>
    <property type="match status" value="1"/>
</dbReference>
<dbReference type="EMBL" id="WSFT01000053">
    <property type="protein sequence ID" value="MBS4540049.1"/>
    <property type="molecule type" value="Genomic_DNA"/>
</dbReference>
<feature type="domain" description="NIF system FeS cluster assembly NifU N-terminal" evidence="1">
    <location>
        <begin position="2"/>
        <end position="122"/>
    </location>
</feature>
<dbReference type="SUPFAM" id="SSF82649">
    <property type="entry name" value="SufE/NifU"/>
    <property type="match status" value="1"/>
</dbReference>
<dbReference type="PANTHER" id="PTHR10093">
    <property type="entry name" value="IRON-SULFUR CLUSTER ASSEMBLY ENZYME NIFU HOMOLOG"/>
    <property type="match status" value="1"/>
</dbReference>
<evidence type="ECO:0000313" key="3">
    <source>
        <dbReference type="Proteomes" id="UP000724672"/>
    </source>
</evidence>
<dbReference type="Gene3D" id="3.90.1010.10">
    <property type="match status" value="1"/>
</dbReference>
<sequence>MMYSEKVMEHFTNPRNVGEIEDADGVGEVGNAKCGDIMKMYLKIENNIIVDVKFKTFGCGSAIASSSMATELIKGKSIEEVLKITNKAVAEALDGLPPVKMHCSVLAEEAIKSALKDYSEKSGVEIEELKDFEPKEDHHH</sequence>
<evidence type="ECO:0000313" key="2">
    <source>
        <dbReference type="EMBL" id="MBS4540049.1"/>
    </source>
</evidence>
<evidence type="ECO:0000259" key="1">
    <source>
        <dbReference type="Pfam" id="PF01592"/>
    </source>
</evidence>
<dbReference type="RefSeq" id="WP_203368081.1">
    <property type="nucleotide sequence ID" value="NZ_WSFT01000053.1"/>
</dbReference>
<dbReference type="GO" id="GO:0051536">
    <property type="term" value="F:iron-sulfur cluster binding"/>
    <property type="evidence" value="ECO:0007669"/>
    <property type="project" value="InterPro"/>
</dbReference>
<proteinExistence type="predicted"/>
<name>A0A942V097_9FIRM</name>
<dbReference type="FunFam" id="3.90.1010.10:FF:000009">
    <property type="entry name" value="FeS cluster assembly scaffold protein NifU"/>
    <property type="match status" value="1"/>
</dbReference>
<dbReference type="Proteomes" id="UP000724672">
    <property type="component" value="Unassembled WGS sequence"/>
</dbReference>
<dbReference type="InterPro" id="IPR017787">
    <property type="entry name" value="NIF_FeS_clus_asmbl_NifU-like"/>
</dbReference>
<comment type="caution">
    <text evidence="2">The sequence shown here is derived from an EMBL/GenBank/DDBJ whole genome shotgun (WGS) entry which is preliminary data.</text>
</comment>
<keyword evidence="3" id="KW-1185">Reference proteome</keyword>
<dbReference type="GO" id="GO:0005506">
    <property type="term" value="F:iron ion binding"/>
    <property type="evidence" value="ECO:0007669"/>
    <property type="project" value="InterPro"/>
</dbReference>
<dbReference type="NCBIfam" id="TIGR03419">
    <property type="entry name" value="NifU_clost"/>
    <property type="match status" value="1"/>
</dbReference>